<dbReference type="Gene3D" id="1.25.40.10">
    <property type="entry name" value="Tetratricopeptide repeat domain"/>
    <property type="match status" value="1"/>
</dbReference>
<dbReference type="RefSeq" id="WP_183911688.1">
    <property type="nucleotide sequence ID" value="NZ_JACHXZ010000007.1"/>
</dbReference>
<gene>
    <name evidence="3" type="ORF">FHS30_003412</name>
</gene>
<name>A0A839UUT0_9GAMM</name>
<protein>
    <submittedName>
        <fullName evidence="3">Tetratricopeptide (TPR) repeat protein</fullName>
    </submittedName>
</protein>
<dbReference type="EMBL" id="JACHXZ010000007">
    <property type="protein sequence ID" value="MBB3170189.1"/>
    <property type="molecule type" value="Genomic_DNA"/>
</dbReference>
<feature type="signal peptide" evidence="2">
    <location>
        <begin position="1"/>
        <end position="21"/>
    </location>
</feature>
<dbReference type="Proteomes" id="UP000559987">
    <property type="component" value="Unassembled WGS sequence"/>
</dbReference>
<feature type="chain" id="PRO_5032358359" evidence="2">
    <location>
        <begin position="22"/>
        <end position="158"/>
    </location>
</feature>
<reference evidence="3 4" key="1">
    <citation type="submission" date="2020-08" db="EMBL/GenBank/DDBJ databases">
        <title>Genomic Encyclopedia of Type Strains, Phase III (KMG-III): the genomes of soil and plant-associated and newly described type strains.</title>
        <authorList>
            <person name="Whitman W."/>
        </authorList>
    </citation>
    <scope>NUCLEOTIDE SEQUENCE [LARGE SCALE GENOMIC DNA]</scope>
    <source>
        <strain evidence="3 4">CECT 8571</strain>
    </source>
</reference>
<dbReference type="AlphaFoldDB" id="A0A839UUT0"/>
<feature type="region of interest" description="Disordered" evidence="1">
    <location>
        <begin position="25"/>
        <end position="75"/>
    </location>
</feature>
<organism evidence="3 4">
    <name type="scientific">Simiduia aestuariiviva</name>
    <dbReference type="NCBI Taxonomy" id="1510459"/>
    <lineage>
        <taxon>Bacteria</taxon>
        <taxon>Pseudomonadati</taxon>
        <taxon>Pseudomonadota</taxon>
        <taxon>Gammaproteobacteria</taxon>
        <taxon>Cellvibrionales</taxon>
        <taxon>Cellvibrionaceae</taxon>
        <taxon>Simiduia</taxon>
    </lineage>
</organism>
<dbReference type="InterPro" id="IPR011990">
    <property type="entry name" value="TPR-like_helical_dom_sf"/>
</dbReference>
<sequence length="158" mass="16556">MAIMRVVGLLGLLALAGCASAPRDLPPPVEDAREAPSAAPIEASTDAPVEGSMPSTSGAEPTATPPAARPAEMDQRAAVARVLARAEQQLAQGQYSAAIDTAERGLRLDRYAADLYRVLAQAYAGMGGLEQARNFARLGLRYVGSNTALRNQLELLAR</sequence>
<evidence type="ECO:0000313" key="3">
    <source>
        <dbReference type="EMBL" id="MBB3170189.1"/>
    </source>
</evidence>
<dbReference type="SUPFAM" id="SSF48452">
    <property type="entry name" value="TPR-like"/>
    <property type="match status" value="1"/>
</dbReference>
<dbReference type="PROSITE" id="PS51257">
    <property type="entry name" value="PROKAR_LIPOPROTEIN"/>
    <property type="match status" value="1"/>
</dbReference>
<evidence type="ECO:0000313" key="4">
    <source>
        <dbReference type="Proteomes" id="UP000559987"/>
    </source>
</evidence>
<evidence type="ECO:0000256" key="2">
    <source>
        <dbReference type="SAM" id="SignalP"/>
    </source>
</evidence>
<keyword evidence="4" id="KW-1185">Reference proteome</keyword>
<comment type="caution">
    <text evidence="3">The sequence shown here is derived from an EMBL/GenBank/DDBJ whole genome shotgun (WGS) entry which is preliminary data.</text>
</comment>
<proteinExistence type="predicted"/>
<evidence type="ECO:0000256" key="1">
    <source>
        <dbReference type="SAM" id="MobiDB-lite"/>
    </source>
</evidence>
<keyword evidence="2" id="KW-0732">Signal</keyword>
<accession>A0A839UUT0</accession>